<name>A0A1S2XJM7_CICAR</name>
<reference evidence="13" key="1">
    <citation type="journal article" date="2013" name="Nat. Biotechnol.">
        <title>Draft genome sequence of chickpea (Cicer arietinum) provides a resource for trait improvement.</title>
        <authorList>
            <person name="Varshney R.K."/>
            <person name="Song C."/>
            <person name="Saxena R.K."/>
            <person name="Azam S."/>
            <person name="Yu S."/>
            <person name="Sharpe A.G."/>
            <person name="Cannon S."/>
            <person name="Baek J."/>
            <person name="Rosen B.D."/>
            <person name="Tar'an B."/>
            <person name="Millan T."/>
            <person name="Zhang X."/>
            <person name="Ramsay L.D."/>
            <person name="Iwata A."/>
            <person name="Wang Y."/>
            <person name="Nelson W."/>
            <person name="Farmer A.D."/>
            <person name="Gaur P.M."/>
            <person name="Soderlund C."/>
            <person name="Penmetsa R.V."/>
            <person name="Xu C."/>
            <person name="Bharti A.K."/>
            <person name="He W."/>
            <person name="Winter P."/>
            <person name="Zhao S."/>
            <person name="Hane J.K."/>
            <person name="Carrasquilla-Garcia N."/>
            <person name="Condie J.A."/>
            <person name="Upadhyaya H.D."/>
            <person name="Luo M.C."/>
            <person name="Thudi M."/>
            <person name="Gowda C.L."/>
            <person name="Singh N.P."/>
            <person name="Lichtenzveig J."/>
            <person name="Gali K.K."/>
            <person name="Rubio J."/>
            <person name="Nadarajan N."/>
            <person name="Dolezel J."/>
            <person name="Bansal K.C."/>
            <person name="Xu X."/>
            <person name="Edwards D."/>
            <person name="Zhang G."/>
            <person name="Kahl G."/>
            <person name="Gil J."/>
            <person name="Singh K.B."/>
            <person name="Datta S.K."/>
            <person name="Jackson S.A."/>
            <person name="Wang J."/>
            <person name="Cook D.R."/>
        </authorList>
    </citation>
    <scope>NUCLEOTIDE SEQUENCE [LARGE SCALE GENOMIC DNA]</scope>
    <source>
        <strain evidence="13">cv. CDC Frontier</strain>
    </source>
</reference>
<evidence type="ECO:0000256" key="7">
    <source>
        <dbReference type="ARBA" id="ARBA00022729"/>
    </source>
</evidence>
<dbReference type="Pfam" id="PF06964">
    <property type="entry name" value="Alpha-L-AF_C"/>
    <property type="match status" value="1"/>
</dbReference>
<comment type="catalytic activity">
    <reaction evidence="1">
        <text>Hydrolysis of terminal non-reducing alpha-L-arabinofuranoside residues in alpha-L-arabinosides.</text>
        <dbReference type="EC" id="3.2.1.55"/>
    </reaction>
</comment>
<keyword evidence="5" id="KW-0964">Secreted</keyword>
<feature type="chain" id="PRO_5010175134" description="non-reducing end alpha-L-arabinofuranosidase" evidence="11">
    <location>
        <begin position="21"/>
        <end position="651"/>
    </location>
</feature>
<organism evidence="13 14">
    <name type="scientific">Cicer arietinum</name>
    <name type="common">Chickpea</name>
    <name type="synonym">Garbanzo</name>
    <dbReference type="NCBI Taxonomy" id="3827"/>
    <lineage>
        <taxon>Eukaryota</taxon>
        <taxon>Viridiplantae</taxon>
        <taxon>Streptophyta</taxon>
        <taxon>Embryophyta</taxon>
        <taxon>Tracheophyta</taxon>
        <taxon>Spermatophyta</taxon>
        <taxon>Magnoliopsida</taxon>
        <taxon>eudicotyledons</taxon>
        <taxon>Gunneridae</taxon>
        <taxon>Pentapetalae</taxon>
        <taxon>rosids</taxon>
        <taxon>fabids</taxon>
        <taxon>Fabales</taxon>
        <taxon>Fabaceae</taxon>
        <taxon>Papilionoideae</taxon>
        <taxon>50 kb inversion clade</taxon>
        <taxon>NPAAA clade</taxon>
        <taxon>Hologalegina</taxon>
        <taxon>IRL clade</taxon>
        <taxon>Cicereae</taxon>
        <taxon>Cicer</taxon>
    </lineage>
</organism>
<dbReference type="PANTHER" id="PTHR31776:SF0">
    <property type="entry name" value="ALPHA-L-ARABINOFURANOSIDASE 1"/>
    <property type="match status" value="1"/>
</dbReference>
<dbReference type="STRING" id="3827.A0A1S2XJM7"/>
<dbReference type="InterPro" id="IPR010720">
    <property type="entry name" value="Alpha-L-AF_C"/>
</dbReference>
<feature type="signal peptide" evidence="11">
    <location>
        <begin position="1"/>
        <end position="20"/>
    </location>
</feature>
<dbReference type="InterPro" id="IPR013780">
    <property type="entry name" value="Glyco_hydro_b"/>
</dbReference>
<dbReference type="SUPFAM" id="SSF51445">
    <property type="entry name" value="(Trans)glycosidases"/>
    <property type="match status" value="1"/>
</dbReference>
<evidence type="ECO:0000256" key="3">
    <source>
        <dbReference type="ARBA" id="ARBA00007186"/>
    </source>
</evidence>
<dbReference type="GeneID" id="101511825"/>
<dbReference type="FunFam" id="3.20.20.80:FF:000025">
    <property type="entry name" value="Alpha-L-arabinofuranosidase 1"/>
    <property type="match status" value="1"/>
</dbReference>
<dbReference type="PaxDb" id="3827-XP_004489628.1"/>
<evidence type="ECO:0000256" key="10">
    <source>
        <dbReference type="ARBA" id="ARBA00082101"/>
    </source>
</evidence>
<dbReference type="RefSeq" id="XP_004489628.1">
    <property type="nucleotide sequence ID" value="XM_004489571.3"/>
</dbReference>
<dbReference type="KEGG" id="cam:101511825"/>
<evidence type="ECO:0000313" key="14">
    <source>
        <dbReference type="RefSeq" id="XP_004489628.1"/>
    </source>
</evidence>
<dbReference type="PANTHER" id="PTHR31776">
    <property type="entry name" value="ALPHA-L-ARABINOFURANOSIDASE 1"/>
    <property type="match status" value="1"/>
</dbReference>
<feature type="domain" description="Alpha-L-arabinofuranosidase C-terminal" evidence="12">
    <location>
        <begin position="456"/>
        <end position="642"/>
    </location>
</feature>
<dbReference type="EC" id="3.2.1.55" evidence="4"/>
<dbReference type="SUPFAM" id="SSF49785">
    <property type="entry name" value="Galactose-binding domain-like"/>
    <property type="match status" value="1"/>
</dbReference>
<accession>A0A1S2XJM7</accession>
<dbReference type="InterPro" id="IPR008979">
    <property type="entry name" value="Galactose-bd-like_sf"/>
</dbReference>
<dbReference type="GO" id="GO:0046373">
    <property type="term" value="P:L-arabinose metabolic process"/>
    <property type="evidence" value="ECO:0007669"/>
    <property type="project" value="InterPro"/>
</dbReference>
<dbReference type="Gene3D" id="2.60.40.1180">
    <property type="entry name" value="Golgi alpha-mannosidase II"/>
    <property type="match status" value="1"/>
</dbReference>
<evidence type="ECO:0000313" key="13">
    <source>
        <dbReference type="Proteomes" id="UP000087171"/>
    </source>
</evidence>
<dbReference type="InterPro" id="IPR017853">
    <property type="entry name" value="GH"/>
</dbReference>
<evidence type="ECO:0000256" key="8">
    <source>
        <dbReference type="ARBA" id="ARBA00022801"/>
    </source>
</evidence>
<dbReference type="eggNOG" id="ENOG502QQEX">
    <property type="taxonomic scope" value="Eukaryota"/>
</dbReference>
<dbReference type="Gene3D" id="3.20.20.80">
    <property type="entry name" value="Glycosidases"/>
    <property type="match status" value="1"/>
</dbReference>
<evidence type="ECO:0000256" key="4">
    <source>
        <dbReference type="ARBA" id="ARBA00012670"/>
    </source>
</evidence>
<reference evidence="14" key="2">
    <citation type="submission" date="2025-08" db="UniProtKB">
        <authorList>
            <consortium name="RefSeq"/>
        </authorList>
    </citation>
    <scope>IDENTIFICATION</scope>
    <source>
        <tissue evidence="14">Etiolated seedlings</tissue>
    </source>
</reference>
<evidence type="ECO:0000256" key="5">
    <source>
        <dbReference type="ARBA" id="ARBA00022525"/>
    </source>
</evidence>
<dbReference type="FunFam" id="2.60.120.260:FF:000063">
    <property type="entry name" value="Putative alpha-L-arabinofuranosidase family protein"/>
    <property type="match status" value="1"/>
</dbReference>
<keyword evidence="6" id="KW-0272">Extracellular matrix</keyword>
<evidence type="ECO:0000256" key="2">
    <source>
        <dbReference type="ARBA" id="ARBA00004498"/>
    </source>
</evidence>
<evidence type="ECO:0000256" key="9">
    <source>
        <dbReference type="ARBA" id="ARBA00023180"/>
    </source>
</evidence>
<sequence length="651" mass="72628">MAYSSCTLLLIILCFHAIEAQPLHTAKLLINASNKLGKQIPETFMGVFFEEINHAGAGGLWAELVSNRGFEAGGKNVPSNIGPWTIIGDESSIHVSTDQTSCFEHNKIALKMEVNCDSSNSCPLDGIGISNPGFWGMNIEEGKKYKVVFYVRSTSRIDLKVSFVGSNDGVKLASTNIKLGNDVNASTWRRVEHVFEAYATNHNSSLQITTNEKGVVWLDQVSAMPLDTYKGHGFRNDLFEMVAALKPRIFRFPGGCYVEGKWLRNAFRWKETIGAWENRPGHFGDVWGYWTDDGFGFFEGLQLAEDLNALPIWVFNNGFSIYEQVNISAISPFVQEVLDGIEFARGSPTSKWGSIRASMGHPKPFDLRYVAVGNEECDTQQNKFIYEGNYPKFYDAIKRAYPDIQIITNCDASKEPLNHPADLYDYHQYPKSSNYMFNLAQVFDHASRIGPKAFVSEYAMTGKESGRGNLLAAVAEAGFLIGLEKNSDLVEMVSYAPLFVNNNDQKWNPDAIVFNSHQVYGTPSYWVLSLFKESSGATFLNSTLQTNSPTLAASAISWKDSINGKSILRIKVANMESQTVNIVIFIEGLESSVHLSWPRKTVLTSSNPMDENSFSNPNMVVPRESILDYAGKIMNFQIDPLSVTLFDMTMY</sequence>
<evidence type="ECO:0000259" key="12">
    <source>
        <dbReference type="SMART" id="SM00813"/>
    </source>
</evidence>
<gene>
    <name evidence="14" type="primary">LOC101511825</name>
</gene>
<dbReference type="Gene3D" id="2.60.120.260">
    <property type="entry name" value="Galactose-binding domain-like"/>
    <property type="match status" value="1"/>
</dbReference>
<dbReference type="Pfam" id="PF22848">
    <property type="entry name" value="ASD1_dom"/>
    <property type="match status" value="1"/>
</dbReference>
<keyword evidence="8" id="KW-0378">Hydrolase</keyword>
<evidence type="ECO:0000256" key="6">
    <source>
        <dbReference type="ARBA" id="ARBA00022530"/>
    </source>
</evidence>
<proteinExistence type="inferred from homology"/>
<evidence type="ECO:0000256" key="11">
    <source>
        <dbReference type="SAM" id="SignalP"/>
    </source>
</evidence>
<keyword evidence="9" id="KW-0325">Glycoprotein</keyword>
<dbReference type="SMART" id="SM00813">
    <property type="entry name" value="Alpha-L-AF_C"/>
    <property type="match status" value="1"/>
</dbReference>
<dbReference type="InterPro" id="IPR051563">
    <property type="entry name" value="Glycosyl_Hydrolase_51"/>
</dbReference>
<dbReference type="InterPro" id="IPR055235">
    <property type="entry name" value="ASD1_cat"/>
</dbReference>
<comment type="subcellular location">
    <subcellularLocation>
        <location evidence="2">Secreted</location>
        <location evidence="2">Extracellular space</location>
        <location evidence="2">Extracellular matrix</location>
    </subcellularLocation>
</comment>
<keyword evidence="7 11" id="KW-0732">Signal</keyword>
<evidence type="ECO:0000256" key="1">
    <source>
        <dbReference type="ARBA" id="ARBA00001462"/>
    </source>
</evidence>
<protein>
    <recommendedName>
        <fullName evidence="4">non-reducing end alpha-L-arabinofuranosidase</fullName>
        <ecNumber evidence="4">3.2.1.55</ecNumber>
    </recommendedName>
    <alternativeName>
        <fullName evidence="10">Beta-D-xylosidase</fullName>
    </alternativeName>
</protein>
<comment type="similarity">
    <text evidence="3">Belongs to the glycosyl hydrolase 51 family.</text>
</comment>
<dbReference type="Proteomes" id="UP000087171">
    <property type="component" value="Chromosome Ca2"/>
</dbReference>
<dbReference type="AlphaFoldDB" id="A0A1S2XJM7"/>
<keyword evidence="13" id="KW-1185">Reference proteome</keyword>
<dbReference type="GO" id="GO:0046556">
    <property type="term" value="F:alpha-L-arabinofuranosidase activity"/>
    <property type="evidence" value="ECO:0007669"/>
    <property type="project" value="UniProtKB-EC"/>
</dbReference>
<dbReference type="OrthoDB" id="406864at2759"/>